<dbReference type="InterPro" id="IPR000477">
    <property type="entry name" value="RT_dom"/>
</dbReference>
<evidence type="ECO:0000313" key="7">
    <source>
        <dbReference type="EMBL" id="KAK3507078.1"/>
    </source>
</evidence>
<feature type="compositionally biased region" description="Pro residues" evidence="4">
    <location>
        <begin position="137"/>
        <end position="146"/>
    </location>
</feature>
<evidence type="ECO:0000313" key="8">
    <source>
        <dbReference type="Proteomes" id="UP001274896"/>
    </source>
</evidence>
<keyword evidence="5" id="KW-1133">Transmembrane helix</keyword>
<dbReference type="CDD" id="cd01647">
    <property type="entry name" value="RT_LTR"/>
    <property type="match status" value="1"/>
</dbReference>
<evidence type="ECO:0000259" key="6">
    <source>
        <dbReference type="PROSITE" id="PS50878"/>
    </source>
</evidence>
<evidence type="ECO:0000256" key="2">
    <source>
        <dbReference type="ARBA" id="ARBA00012180"/>
    </source>
</evidence>
<organism evidence="7 8">
    <name type="scientific">Hemibagrus guttatus</name>
    <dbReference type="NCBI Taxonomy" id="175788"/>
    <lineage>
        <taxon>Eukaryota</taxon>
        <taxon>Metazoa</taxon>
        <taxon>Chordata</taxon>
        <taxon>Craniata</taxon>
        <taxon>Vertebrata</taxon>
        <taxon>Euteleostomi</taxon>
        <taxon>Actinopterygii</taxon>
        <taxon>Neopterygii</taxon>
        <taxon>Teleostei</taxon>
        <taxon>Ostariophysi</taxon>
        <taxon>Siluriformes</taxon>
        <taxon>Bagridae</taxon>
        <taxon>Hemibagrus</taxon>
    </lineage>
</organism>
<keyword evidence="5" id="KW-0472">Membrane</keyword>
<dbReference type="Pfam" id="PF17919">
    <property type="entry name" value="RT_RNaseH_2"/>
    <property type="match status" value="1"/>
</dbReference>
<feature type="domain" description="Reverse transcriptase" evidence="6">
    <location>
        <begin position="452"/>
        <end position="631"/>
    </location>
</feature>
<feature type="transmembrane region" description="Helical" evidence="5">
    <location>
        <begin position="21"/>
        <end position="45"/>
    </location>
</feature>
<dbReference type="Pfam" id="PF00078">
    <property type="entry name" value="RVT_1"/>
    <property type="match status" value="1"/>
</dbReference>
<feature type="region of interest" description="Disordered" evidence="4">
    <location>
        <begin position="133"/>
        <end position="157"/>
    </location>
</feature>
<evidence type="ECO:0000256" key="5">
    <source>
        <dbReference type="SAM" id="Phobius"/>
    </source>
</evidence>
<sequence length="949" mass="106652">MAVVVNPGPDRSESVVAKGIVLFKMAFFSPIDSCLVFMLSFWFVLFSNRCTSQIHWLQPLRLPNYVSLSLRPSLTPALRMDPAAAAAGGQPSQNTSPPTDPAELRVIIVQQGALIRLFQDQVEVLQSKLQSASAAAPLPPRDPPAPRGESSRLAMPEKYDGSADRCRVFLRQCENFFAHQPEVYRNEGTKCALLLSLLTGGALDWASTVWDTDPQIRTSFTYFAGMIQEEFEYPAGGKSISLQLIELRQGSDSAADYAIKFRTLAAQSGWNDVALWAVFHEGLSPALQTELACREDATSLSQYVATAIRLDNLLHQHCAEACPPVSSRPRLRLDYPRPCEEAPEPMQLGKSRLTEREHQRHTQMRLCYYLHDPQISWHKRELVHCIRTCSVRLQRLSFQGVSSRERAASLPAHRAWDCAIDLLPNTKPPKGRVHPLSLPEARATEEYIEEALAVGHIRPSTSPAAAGFFFVGKKDGGLHPCINYRGLNAITVRYPYPLPLVPAALEQLRGARFFTKLDLRSAYNLVWIREGDEWKTAFHTTHGHYEYPVRLFGLTNAPAVFQSLINEVFQDILGKWVIAYIDDILVNSTSLQEHVRHVRAILSRLQQNHLYIKPEKCEFHRTTIMFLGYVILWQGVEMDLTKVRAVTEWPNPTTIKELQRFLGFANFYRRFIRNYSSVAGPLASLLRGKPRRLSWSHQAQAAFIKLKDSFTMAPILHHPDPDLPFVVEVDASSSGIPGKLHPCAFFSRKLTAVEANYDVGSRELLSIKATLEDAKRLNPRQARCGGLCVNGSASTSYCSREQQRWSEFLPWAEYAQNSLIHSSTGLMPFQSVLGYQPPLFPWSGESSDVPAVEEWSRLSQEADKFLTNSPLARRSKPVLKLVKTWPEGAISGLQDCFECTDWDIFREAATNGDTTDLEEYTSSVTSYISKCIDDVTISKSITTRSNQKP</sequence>
<dbReference type="GO" id="GO:0004523">
    <property type="term" value="F:RNA-DNA hybrid ribonuclease activity"/>
    <property type="evidence" value="ECO:0007669"/>
    <property type="project" value="UniProtKB-EC"/>
</dbReference>
<dbReference type="InterPro" id="IPR050951">
    <property type="entry name" value="Retrovirus_Pol_polyprotein"/>
</dbReference>
<dbReference type="PANTHER" id="PTHR37984:SF5">
    <property type="entry name" value="PROTEIN NYNRIN-LIKE"/>
    <property type="match status" value="1"/>
</dbReference>
<reference evidence="7" key="1">
    <citation type="submission" date="2023-06" db="EMBL/GenBank/DDBJ databases">
        <title>Male Hemibagrus guttatus genome.</title>
        <authorList>
            <person name="Bian C."/>
        </authorList>
    </citation>
    <scope>NUCLEOTIDE SEQUENCE</scope>
    <source>
        <strain evidence="7">Male_cb2023</strain>
        <tissue evidence="7">Muscle</tissue>
    </source>
</reference>
<dbReference type="GO" id="GO:0003676">
    <property type="term" value="F:nucleic acid binding"/>
    <property type="evidence" value="ECO:0007669"/>
    <property type="project" value="InterPro"/>
</dbReference>
<gene>
    <name evidence="7" type="ORF">QTP70_004478</name>
</gene>
<dbReference type="EC" id="3.1.26.4" evidence="2"/>
<dbReference type="FunFam" id="3.30.70.270:FF:000020">
    <property type="entry name" value="Transposon Tf2-6 polyprotein-like Protein"/>
    <property type="match status" value="1"/>
</dbReference>
<name>A0AAE0UIS8_9TELE</name>
<dbReference type="Pfam" id="PF03732">
    <property type="entry name" value="Retrotrans_gag"/>
    <property type="match status" value="1"/>
</dbReference>
<dbReference type="GO" id="GO:0006259">
    <property type="term" value="P:DNA metabolic process"/>
    <property type="evidence" value="ECO:0007669"/>
    <property type="project" value="UniProtKB-ARBA"/>
</dbReference>
<accession>A0AAE0UIS8</accession>
<keyword evidence="3" id="KW-0511">Multifunctional enzyme</keyword>
<dbReference type="InterPro" id="IPR041577">
    <property type="entry name" value="RT_RNaseH_2"/>
</dbReference>
<evidence type="ECO:0000256" key="3">
    <source>
        <dbReference type="ARBA" id="ARBA00023268"/>
    </source>
</evidence>
<dbReference type="Gene3D" id="3.30.70.270">
    <property type="match status" value="2"/>
</dbReference>
<dbReference type="Gene3D" id="3.30.420.10">
    <property type="entry name" value="Ribonuclease H-like superfamily/Ribonuclease H"/>
    <property type="match status" value="1"/>
</dbReference>
<dbReference type="InterPro" id="IPR036397">
    <property type="entry name" value="RNaseH_sf"/>
</dbReference>
<dbReference type="InterPro" id="IPR043502">
    <property type="entry name" value="DNA/RNA_pol_sf"/>
</dbReference>
<dbReference type="Proteomes" id="UP001274896">
    <property type="component" value="Unassembled WGS sequence"/>
</dbReference>
<protein>
    <recommendedName>
        <fullName evidence="2">ribonuclease H</fullName>
        <ecNumber evidence="2">3.1.26.4</ecNumber>
    </recommendedName>
</protein>
<dbReference type="Gene3D" id="3.10.10.10">
    <property type="entry name" value="HIV Type 1 Reverse Transcriptase, subunit A, domain 1"/>
    <property type="match status" value="1"/>
</dbReference>
<dbReference type="EMBL" id="JAUCMX010000029">
    <property type="protein sequence ID" value="KAK3507078.1"/>
    <property type="molecule type" value="Genomic_DNA"/>
</dbReference>
<dbReference type="InterPro" id="IPR043128">
    <property type="entry name" value="Rev_trsase/Diguanyl_cyclase"/>
</dbReference>
<comment type="similarity">
    <text evidence="1">Belongs to the beta type-B retroviral polymerase family. HERV class-II K(HML-2) pol subfamily.</text>
</comment>
<dbReference type="AlphaFoldDB" id="A0AAE0UIS8"/>
<proteinExistence type="inferred from homology"/>
<evidence type="ECO:0000256" key="1">
    <source>
        <dbReference type="ARBA" id="ARBA00010879"/>
    </source>
</evidence>
<keyword evidence="5" id="KW-0812">Transmembrane</keyword>
<comment type="caution">
    <text evidence="7">The sequence shown here is derived from an EMBL/GenBank/DDBJ whole genome shotgun (WGS) entry which is preliminary data.</text>
</comment>
<dbReference type="PANTHER" id="PTHR37984">
    <property type="entry name" value="PROTEIN CBG26694"/>
    <property type="match status" value="1"/>
</dbReference>
<dbReference type="PROSITE" id="PS50878">
    <property type="entry name" value="RT_POL"/>
    <property type="match status" value="1"/>
</dbReference>
<evidence type="ECO:0000256" key="4">
    <source>
        <dbReference type="SAM" id="MobiDB-lite"/>
    </source>
</evidence>
<keyword evidence="8" id="KW-1185">Reference proteome</keyword>
<dbReference type="InterPro" id="IPR005162">
    <property type="entry name" value="Retrotrans_gag_dom"/>
</dbReference>
<dbReference type="SUPFAM" id="SSF56672">
    <property type="entry name" value="DNA/RNA polymerases"/>
    <property type="match status" value="1"/>
</dbReference>